<keyword evidence="1 3" id="KW-0378">Hydrolase</keyword>
<dbReference type="PANTHER" id="PTHR11177">
    <property type="entry name" value="CHITINASE"/>
    <property type="match status" value="1"/>
</dbReference>
<dbReference type="GO" id="GO:0005975">
    <property type="term" value="P:carbohydrate metabolic process"/>
    <property type="evidence" value="ECO:0007669"/>
    <property type="project" value="InterPro"/>
</dbReference>
<gene>
    <name evidence="6" type="ORF">MCOR_30170</name>
</gene>
<dbReference type="Gene3D" id="3.20.20.80">
    <property type="entry name" value="Glycosidases"/>
    <property type="match status" value="2"/>
</dbReference>
<keyword evidence="7" id="KW-1185">Reference proteome</keyword>
<name>A0A6J8CKC2_MYTCO</name>
<dbReference type="PROSITE" id="PS51910">
    <property type="entry name" value="GH18_2"/>
    <property type="match status" value="1"/>
</dbReference>
<dbReference type="GO" id="GO:0005576">
    <property type="term" value="C:extracellular region"/>
    <property type="evidence" value="ECO:0007669"/>
    <property type="project" value="TreeGrafter"/>
</dbReference>
<accession>A0A6J8CKC2</accession>
<reference evidence="6 7" key="1">
    <citation type="submission" date="2020-06" db="EMBL/GenBank/DDBJ databases">
        <authorList>
            <person name="Li R."/>
            <person name="Bekaert M."/>
        </authorList>
    </citation>
    <scope>NUCLEOTIDE SEQUENCE [LARGE SCALE GENOMIC DNA]</scope>
    <source>
        <strain evidence="7">wild</strain>
    </source>
</reference>
<dbReference type="InterPro" id="IPR029070">
    <property type="entry name" value="Chitinase_insertion_sf"/>
</dbReference>
<evidence type="ECO:0000256" key="3">
    <source>
        <dbReference type="RuleBase" id="RU000489"/>
    </source>
</evidence>
<dbReference type="Pfam" id="PF00704">
    <property type="entry name" value="Glyco_hydro_18"/>
    <property type="match status" value="1"/>
</dbReference>
<organism evidence="6 7">
    <name type="scientific">Mytilus coruscus</name>
    <name type="common">Sea mussel</name>
    <dbReference type="NCBI Taxonomy" id="42192"/>
    <lineage>
        <taxon>Eukaryota</taxon>
        <taxon>Metazoa</taxon>
        <taxon>Spiralia</taxon>
        <taxon>Lophotrochozoa</taxon>
        <taxon>Mollusca</taxon>
        <taxon>Bivalvia</taxon>
        <taxon>Autobranchia</taxon>
        <taxon>Pteriomorphia</taxon>
        <taxon>Mytilida</taxon>
        <taxon>Mytiloidea</taxon>
        <taxon>Mytilidae</taxon>
        <taxon>Mytilinae</taxon>
        <taxon>Mytilus</taxon>
    </lineage>
</organism>
<evidence type="ECO:0000256" key="4">
    <source>
        <dbReference type="RuleBase" id="RU004453"/>
    </source>
</evidence>
<sequence length="154" mass="17075">MESWKCTLHQDGSYSVKYRPICHKCNDISRANGFDGLDLDWEYPANRGSPKEDKQKFTQLVKTLRTKYDNEVLTLGRSCHLLTAAVAAGNTTIESAYEIDKIAQDFAIKMWLNGGIPKHKLILGMAAYLRSFKLRNTAETGFGVPTIGASTAGT</sequence>
<proteinExistence type="inferred from homology"/>
<protein>
    <submittedName>
        <fullName evidence="6">E3.2.1.14</fullName>
        <ecNumber evidence="6">3.2.1.14</ecNumber>
    </submittedName>
</protein>
<dbReference type="InterPro" id="IPR050314">
    <property type="entry name" value="Glycosyl_Hydrlase_18"/>
</dbReference>
<dbReference type="PROSITE" id="PS01095">
    <property type="entry name" value="GH18_1"/>
    <property type="match status" value="1"/>
</dbReference>
<dbReference type="EMBL" id="CACVKT020005531">
    <property type="protein sequence ID" value="CAC5395504.1"/>
    <property type="molecule type" value="Genomic_DNA"/>
</dbReference>
<dbReference type="SUPFAM" id="SSF51445">
    <property type="entry name" value="(Trans)glycosidases"/>
    <property type="match status" value="1"/>
</dbReference>
<dbReference type="Proteomes" id="UP000507470">
    <property type="component" value="Unassembled WGS sequence"/>
</dbReference>
<evidence type="ECO:0000313" key="7">
    <source>
        <dbReference type="Proteomes" id="UP000507470"/>
    </source>
</evidence>
<dbReference type="PANTHER" id="PTHR11177:SF317">
    <property type="entry name" value="CHITINASE 12-RELATED"/>
    <property type="match status" value="1"/>
</dbReference>
<dbReference type="GO" id="GO:0008061">
    <property type="term" value="F:chitin binding"/>
    <property type="evidence" value="ECO:0007669"/>
    <property type="project" value="TreeGrafter"/>
</dbReference>
<evidence type="ECO:0000256" key="1">
    <source>
        <dbReference type="ARBA" id="ARBA00022801"/>
    </source>
</evidence>
<dbReference type="GO" id="GO:0006032">
    <property type="term" value="P:chitin catabolic process"/>
    <property type="evidence" value="ECO:0007669"/>
    <property type="project" value="TreeGrafter"/>
</dbReference>
<evidence type="ECO:0000259" key="5">
    <source>
        <dbReference type="PROSITE" id="PS51910"/>
    </source>
</evidence>
<dbReference type="GO" id="GO:0008843">
    <property type="term" value="F:endochitinase activity"/>
    <property type="evidence" value="ECO:0007669"/>
    <property type="project" value="UniProtKB-EC"/>
</dbReference>
<evidence type="ECO:0000256" key="2">
    <source>
        <dbReference type="ARBA" id="ARBA00023295"/>
    </source>
</evidence>
<dbReference type="Gene3D" id="3.10.50.10">
    <property type="match status" value="1"/>
</dbReference>
<evidence type="ECO:0000313" key="6">
    <source>
        <dbReference type="EMBL" id="CAC5395504.1"/>
    </source>
</evidence>
<keyword evidence="2 3" id="KW-0326">Glycosidase</keyword>
<dbReference type="AlphaFoldDB" id="A0A6J8CKC2"/>
<dbReference type="InterPro" id="IPR001579">
    <property type="entry name" value="Glyco_hydro_18_chit_AS"/>
</dbReference>
<dbReference type="InterPro" id="IPR001223">
    <property type="entry name" value="Glyco_hydro18_cat"/>
</dbReference>
<dbReference type="EC" id="3.2.1.14" evidence="6"/>
<dbReference type="InterPro" id="IPR017853">
    <property type="entry name" value="GH"/>
</dbReference>
<comment type="similarity">
    <text evidence="4">Belongs to the glycosyl hydrolase 18 family.</text>
</comment>
<feature type="domain" description="GH18" evidence="5">
    <location>
        <begin position="1"/>
        <end position="154"/>
    </location>
</feature>
<dbReference type="OrthoDB" id="6130020at2759"/>